<keyword evidence="2 9" id="KW-0813">Transport</keyword>
<comment type="caution">
    <text evidence="11">The sequence shown here is derived from an EMBL/GenBank/DDBJ whole genome shotgun (WGS) entry which is preliminary data.</text>
</comment>
<dbReference type="PANTHER" id="PTHR35011:SF10">
    <property type="entry name" value="TRAP TRANSPORTER SMALL PERMEASE PROTEIN"/>
    <property type="match status" value="1"/>
</dbReference>
<evidence type="ECO:0000256" key="3">
    <source>
        <dbReference type="ARBA" id="ARBA00022475"/>
    </source>
</evidence>
<dbReference type="EMBL" id="DMVW01000098">
    <property type="protein sequence ID" value="HAR52225.1"/>
    <property type="molecule type" value="Genomic_DNA"/>
</dbReference>
<feature type="domain" description="Tripartite ATP-independent periplasmic transporters DctQ component" evidence="10">
    <location>
        <begin position="26"/>
        <end position="160"/>
    </location>
</feature>
<comment type="subcellular location">
    <subcellularLocation>
        <location evidence="1 9">Cell inner membrane</location>
        <topology evidence="1 9">Multi-pass membrane protein</topology>
    </subcellularLocation>
</comment>
<reference evidence="11 12" key="1">
    <citation type="journal article" date="2018" name="Nat. Biotechnol.">
        <title>A standardized bacterial taxonomy based on genome phylogeny substantially revises the tree of life.</title>
        <authorList>
            <person name="Parks D.H."/>
            <person name="Chuvochina M."/>
            <person name="Waite D.W."/>
            <person name="Rinke C."/>
            <person name="Skarshewski A."/>
            <person name="Chaumeil P.A."/>
            <person name="Hugenholtz P."/>
        </authorList>
    </citation>
    <scope>NUCLEOTIDE SEQUENCE [LARGE SCALE GENOMIC DNA]</scope>
    <source>
        <strain evidence="11">UBA9169</strain>
    </source>
</reference>
<dbReference type="GO" id="GO:0005886">
    <property type="term" value="C:plasma membrane"/>
    <property type="evidence" value="ECO:0007669"/>
    <property type="project" value="UniProtKB-SubCell"/>
</dbReference>
<dbReference type="PANTHER" id="PTHR35011">
    <property type="entry name" value="2,3-DIKETO-L-GULONATE TRAP TRANSPORTER SMALL PERMEASE PROTEIN YIAM"/>
    <property type="match status" value="1"/>
</dbReference>
<protein>
    <recommendedName>
        <fullName evidence="9">TRAP transporter small permease protein</fullName>
    </recommendedName>
</protein>
<keyword evidence="4 9" id="KW-0997">Cell inner membrane</keyword>
<dbReference type="InterPro" id="IPR055348">
    <property type="entry name" value="DctQ"/>
</dbReference>
<dbReference type="Proteomes" id="UP000264719">
    <property type="component" value="Unassembled WGS sequence"/>
</dbReference>
<proteinExistence type="inferred from homology"/>
<feature type="transmembrane region" description="Helical" evidence="9">
    <location>
        <begin position="93"/>
        <end position="115"/>
    </location>
</feature>
<dbReference type="Pfam" id="PF04290">
    <property type="entry name" value="DctQ"/>
    <property type="match status" value="1"/>
</dbReference>
<comment type="similarity">
    <text evidence="8 9">Belongs to the TRAP transporter small permease family.</text>
</comment>
<comment type="subunit">
    <text evidence="9">The complex comprises the extracytoplasmic solute receptor protein and the two transmembrane proteins.</text>
</comment>
<evidence type="ECO:0000313" key="11">
    <source>
        <dbReference type="EMBL" id="HAR52225.1"/>
    </source>
</evidence>
<evidence type="ECO:0000313" key="12">
    <source>
        <dbReference type="Proteomes" id="UP000264719"/>
    </source>
</evidence>
<evidence type="ECO:0000256" key="7">
    <source>
        <dbReference type="ARBA" id="ARBA00023136"/>
    </source>
</evidence>
<evidence type="ECO:0000256" key="4">
    <source>
        <dbReference type="ARBA" id="ARBA00022519"/>
    </source>
</evidence>
<accession>A0A348WCG3</accession>
<comment type="caution">
    <text evidence="9">Lacks conserved residue(s) required for the propagation of feature annotation.</text>
</comment>
<evidence type="ECO:0000256" key="9">
    <source>
        <dbReference type="RuleBase" id="RU369079"/>
    </source>
</evidence>
<keyword evidence="7 9" id="KW-0472">Membrane</keyword>
<keyword evidence="3" id="KW-1003">Cell membrane</keyword>
<feature type="transmembrane region" description="Helical" evidence="9">
    <location>
        <begin position="135"/>
        <end position="153"/>
    </location>
</feature>
<keyword evidence="5 9" id="KW-0812">Transmembrane</keyword>
<feature type="transmembrane region" description="Helical" evidence="9">
    <location>
        <begin position="12"/>
        <end position="34"/>
    </location>
</feature>
<dbReference type="AlphaFoldDB" id="A0A348WCG3"/>
<comment type="function">
    <text evidence="9">Part of the tripartite ATP-independent periplasmic (TRAP) transport system.</text>
</comment>
<sequence length="174" mass="19232">MLHLQTFHRLLMRALFIVSALSLAAMVVFTSLDIALRNFTGSSIPGSYEYVQRYLMPLLVFPALAHAYESNILPSTTLLTDRMRPMARQMLFVLFRLIDIAIFALIAWFGLVYALDATSRGAAFLAGGQMVPLYPVLYVVPAGAGLLVLELILSSRQHFREAANVHTENLSAGS</sequence>
<evidence type="ECO:0000256" key="1">
    <source>
        <dbReference type="ARBA" id="ARBA00004429"/>
    </source>
</evidence>
<dbReference type="GO" id="GO:0015740">
    <property type="term" value="P:C4-dicarboxylate transport"/>
    <property type="evidence" value="ECO:0007669"/>
    <property type="project" value="TreeGrafter"/>
</dbReference>
<dbReference type="InterPro" id="IPR007387">
    <property type="entry name" value="TRAP_DctQ"/>
</dbReference>
<evidence type="ECO:0000256" key="5">
    <source>
        <dbReference type="ARBA" id="ARBA00022692"/>
    </source>
</evidence>
<dbReference type="RefSeq" id="WP_339853535.1">
    <property type="nucleotide sequence ID" value="NZ_CAXAXR010000005.1"/>
</dbReference>
<evidence type="ECO:0000259" key="10">
    <source>
        <dbReference type="Pfam" id="PF04290"/>
    </source>
</evidence>
<evidence type="ECO:0000256" key="8">
    <source>
        <dbReference type="ARBA" id="ARBA00038436"/>
    </source>
</evidence>
<keyword evidence="6 9" id="KW-1133">Transmembrane helix</keyword>
<organism evidence="11 12">
    <name type="scientific">Roseovarius nubinhibens</name>
    <dbReference type="NCBI Taxonomy" id="314263"/>
    <lineage>
        <taxon>Bacteria</taxon>
        <taxon>Pseudomonadati</taxon>
        <taxon>Pseudomonadota</taxon>
        <taxon>Alphaproteobacteria</taxon>
        <taxon>Rhodobacterales</taxon>
        <taxon>Roseobacteraceae</taxon>
        <taxon>Roseovarius</taxon>
    </lineage>
</organism>
<dbReference type="GO" id="GO:0022857">
    <property type="term" value="F:transmembrane transporter activity"/>
    <property type="evidence" value="ECO:0007669"/>
    <property type="project" value="UniProtKB-UniRule"/>
</dbReference>
<evidence type="ECO:0000256" key="6">
    <source>
        <dbReference type="ARBA" id="ARBA00022989"/>
    </source>
</evidence>
<gene>
    <name evidence="11" type="ORF">DCS45_10175</name>
</gene>
<evidence type="ECO:0000256" key="2">
    <source>
        <dbReference type="ARBA" id="ARBA00022448"/>
    </source>
</evidence>
<name>A0A348WCG3_9RHOB</name>